<dbReference type="PANTHER" id="PTHR47504:SF5">
    <property type="entry name" value="RIGHT ORIGIN-BINDING PROTEIN"/>
    <property type="match status" value="1"/>
</dbReference>
<reference evidence="5 6" key="1">
    <citation type="submission" date="2023-07" db="EMBL/GenBank/DDBJ databases">
        <title>Genomic Encyclopedia of Type Strains, Phase IV (KMG-IV): sequencing the most valuable type-strain genomes for metagenomic binning, comparative biology and taxonomic classification.</title>
        <authorList>
            <person name="Goeker M."/>
        </authorList>
    </citation>
    <scope>NUCLEOTIDE SEQUENCE [LARGE SCALE GENOMIC DNA]</scope>
    <source>
        <strain evidence="5 6">DSM 23494</strain>
    </source>
</reference>
<dbReference type="SMART" id="SM00342">
    <property type="entry name" value="HTH_ARAC"/>
    <property type="match status" value="1"/>
</dbReference>
<dbReference type="InterPro" id="IPR011256">
    <property type="entry name" value="Reg_factor_effector_dom_sf"/>
</dbReference>
<dbReference type="Pfam" id="PF12833">
    <property type="entry name" value="HTH_18"/>
    <property type="match status" value="1"/>
</dbReference>
<sequence length="290" mass="34065">MIDYIEEHVQEEMDPVHLAGLAGYSHYHFSKIFKKYTGYSTMDYVVKRKLQHALYELFCGKKVIDIALDYGFHTHAGFTKAFKKTFGSSPSLYKLHCPAVRPQKPDLMNLHKRNVGGIVLQPKLVSRQPFTVVGQTFESSMKNISFTRDEPAFWDERGLTDGDVERNLYRLFSPKRHGEYCMNINRNHEKFTYLFAVDYDEQHTLPEGYMIQKMPAANYAVFKTPAVSAEQFVSTIKGTWRYILEDWLPPSSYEVDEAVCDFEYYDEYCHYWDFEKIYMEIHLPIKKRAS</sequence>
<name>A0ABU0AQ02_9BACI</name>
<dbReference type="PANTHER" id="PTHR47504">
    <property type="entry name" value="RIGHT ORIGIN-BINDING PROTEIN"/>
    <property type="match status" value="1"/>
</dbReference>
<evidence type="ECO:0000256" key="2">
    <source>
        <dbReference type="ARBA" id="ARBA00023125"/>
    </source>
</evidence>
<comment type="caution">
    <text evidence="5">The sequence shown here is derived from an EMBL/GenBank/DDBJ whole genome shotgun (WGS) entry which is preliminary data.</text>
</comment>
<dbReference type="InterPro" id="IPR010499">
    <property type="entry name" value="AraC_E-bd"/>
</dbReference>
<dbReference type="InterPro" id="IPR018062">
    <property type="entry name" value="HTH_AraC-typ_CS"/>
</dbReference>
<dbReference type="SUPFAM" id="SSF46689">
    <property type="entry name" value="Homeodomain-like"/>
    <property type="match status" value="2"/>
</dbReference>
<evidence type="ECO:0000256" key="3">
    <source>
        <dbReference type="ARBA" id="ARBA00023163"/>
    </source>
</evidence>
<dbReference type="SUPFAM" id="SSF55136">
    <property type="entry name" value="Probable bacterial effector-binding domain"/>
    <property type="match status" value="1"/>
</dbReference>
<gene>
    <name evidence="5" type="ORF">J2S17_004750</name>
</gene>
<dbReference type="PROSITE" id="PS00041">
    <property type="entry name" value="HTH_ARAC_FAMILY_1"/>
    <property type="match status" value="1"/>
</dbReference>
<evidence type="ECO:0000256" key="1">
    <source>
        <dbReference type="ARBA" id="ARBA00023015"/>
    </source>
</evidence>
<keyword evidence="2" id="KW-0238">DNA-binding</keyword>
<dbReference type="InterPro" id="IPR020449">
    <property type="entry name" value="Tscrpt_reg_AraC-type_HTH"/>
</dbReference>
<keyword evidence="1" id="KW-0805">Transcription regulation</keyword>
<dbReference type="Gene3D" id="1.10.10.60">
    <property type="entry name" value="Homeodomain-like"/>
    <property type="match status" value="2"/>
</dbReference>
<keyword evidence="3" id="KW-0804">Transcription</keyword>
<dbReference type="EMBL" id="JAUSUB010000029">
    <property type="protein sequence ID" value="MDQ0272857.1"/>
    <property type="molecule type" value="Genomic_DNA"/>
</dbReference>
<dbReference type="Pfam" id="PF14526">
    <property type="entry name" value="Cass2"/>
    <property type="match status" value="1"/>
</dbReference>
<evidence type="ECO:0000313" key="6">
    <source>
        <dbReference type="Proteomes" id="UP001238088"/>
    </source>
</evidence>
<dbReference type="Gene3D" id="3.20.80.10">
    <property type="entry name" value="Regulatory factor, effector binding domain"/>
    <property type="match status" value="1"/>
</dbReference>
<dbReference type="PROSITE" id="PS01124">
    <property type="entry name" value="HTH_ARAC_FAMILY_2"/>
    <property type="match status" value="1"/>
</dbReference>
<keyword evidence="6" id="KW-1185">Reference proteome</keyword>
<dbReference type="Proteomes" id="UP001238088">
    <property type="component" value="Unassembled WGS sequence"/>
</dbReference>
<evidence type="ECO:0000259" key="4">
    <source>
        <dbReference type="PROSITE" id="PS01124"/>
    </source>
</evidence>
<dbReference type="InterPro" id="IPR050959">
    <property type="entry name" value="MarA-like"/>
</dbReference>
<protein>
    <submittedName>
        <fullName evidence="5">AraC family transcriptional regulator</fullName>
    </submittedName>
</protein>
<organism evidence="5 6">
    <name type="scientific">Cytobacillus purgationiresistens</name>
    <dbReference type="NCBI Taxonomy" id="863449"/>
    <lineage>
        <taxon>Bacteria</taxon>
        <taxon>Bacillati</taxon>
        <taxon>Bacillota</taxon>
        <taxon>Bacilli</taxon>
        <taxon>Bacillales</taxon>
        <taxon>Bacillaceae</taxon>
        <taxon>Cytobacillus</taxon>
    </lineage>
</organism>
<feature type="domain" description="HTH araC/xylS-type" evidence="4">
    <location>
        <begin position="1"/>
        <end position="96"/>
    </location>
</feature>
<evidence type="ECO:0000313" key="5">
    <source>
        <dbReference type="EMBL" id="MDQ0272857.1"/>
    </source>
</evidence>
<dbReference type="InterPro" id="IPR009057">
    <property type="entry name" value="Homeodomain-like_sf"/>
</dbReference>
<dbReference type="PRINTS" id="PR00032">
    <property type="entry name" value="HTHARAC"/>
</dbReference>
<dbReference type="SMART" id="SM00871">
    <property type="entry name" value="AraC_E_bind"/>
    <property type="match status" value="1"/>
</dbReference>
<accession>A0ABU0AQ02</accession>
<dbReference type="InterPro" id="IPR018060">
    <property type="entry name" value="HTH_AraC"/>
</dbReference>
<dbReference type="InterPro" id="IPR029441">
    <property type="entry name" value="Cass2"/>
</dbReference>
<proteinExistence type="predicted"/>